<keyword evidence="2" id="KW-1185">Reference proteome</keyword>
<reference evidence="1 2" key="1">
    <citation type="submission" date="2023-10" db="EMBL/GenBank/DDBJ databases">
        <authorList>
            <person name="Botero Cardona J."/>
        </authorList>
    </citation>
    <scope>NUCLEOTIDE SEQUENCE [LARGE SCALE GENOMIC DNA]</scope>
    <source>
        <strain evidence="1 2">R-82641</strain>
    </source>
</reference>
<protein>
    <submittedName>
        <fullName evidence="1">Uncharacterized protein</fullName>
    </submittedName>
</protein>
<gene>
    <name evidence="1" type="ORF">R82641_BJNNKPBH_01452</name>
</gene>
<organism evidence="1 2">
    <name type="scientific">Fructobacillus cardui</name>
    <dbReference type="NCBI Taxonomy" id="2893170"/>
    <lineage>
        <taxon>Bacteria</taxon>
        <taxon>Bacillati</taxon>
        <taxon>Bacillota</taxon>
        <taxon>Bacilli</taxon>
        <taxon>Lactobacillales</taxon>
        <taxon>Lactobacillaceae</taxon>
        <taxon>Fructobacillus</taxon>
    </lineage>
</organism>
<proteinExistence type="predicted"/>
<evidence type="ECO:0000313" key="2">
    <source>
        <dbReference type="Proteomes" id="UP001314200"/>
    </source>
</evidence>
<dbReference type="RefSeq" id="WP_338348157.1">
    <property type="nucleotide sequence ID" value="NZ_CAUZLY010000013.1"/>
</dbReference>
<dbReference type="Proteomes" id="UP001314200">
    <property type="component" value="Unassembled WGS sequence"/>
</dbReference>
<evidence type="ECO:0000313" key="1">
    <source>
        <dbReference type="EMBL" id="CAK1253873.1"/>
    </source>
</evidence>
<accession>A0ABN9YZ15</accession>
<dbReference type="EMBL" id="CAUZLY010000013">
    <property type="protein sequence ID" value="CAK1253873.1"/>
    <property type="molecule type" value="Genomic_DNA"/>
</dbReference>
<sequence length="63" mass="7418">MNKKQIARMLADLHAVQNVQEMFGDCCLQALLKLKEGEKNDKEQAFNFFYEGEMFRVTMERAE</sequence>
<name>A0ABN9YZ15_9LACO</name>
<comment type="caution">
    <text evidence="1">The sequence shown here is derived from an EMBL/GenBank/DDBJ whole genome shotgun (WGS) entry which is preliminary data.</text>
</comment>